<dbReference type="PANTHER" id="PTHR40942">
    <property type="match status" value="1"/>
</dbReference>
<evidence type="ECO:0000256" key="1">
    <source>
        <dbReference type="ARBA" id="ARBA00022448"/>
    </source>
</evidence>
<dbReference type="InterPro" id="IPR002323">
    <property type="entry name" value="Cyt_CIE"/>
</dbReference>
<dbReference type="GO" id="GO:0005506">
    <property type="term" value="F:iron ion binding"/>
    <property type="evidence" value="ECO:0007669"/>
    <property type="project" value="InterPro"/>
</dbReference>
<dbReference type="PANTHER" id="PTHR40942:SF4">
    <property type="entry name" value="CYTOCHROME C5"/>
    <property type="match status" value="1"/>
</dbReference>
<dbReference type="GO" id="GO:0020037">
    <property type="term" value="F:heme binding"/>
    <property type="evidence" value="ECO:0007669"/>
    <property type="project" value="InterPro"/>
</dbReference>
<keyword evidence="2 6" id="KW-0349">Heme</keyword>
<protein>
    <submittedName>
        <fullName evidence="10">Cytochrome c5 family protein</fullName>
    </submittedName>
</protein>
<dbReference type="SUPFAM" id="SSF46626">
    <property type="entry name" value="Cytochrome c"/>
    <property type="match status" value="1"/>
</dbReference>
<evidence type="ECO:0000313" key="11">
    <source>
        <dbReference type="Proteomes" id="UP000229897"/>
    </source>
</evidence>
<dbReference type="PROSITE" id="PS51007">
    <property type="entry name" value="CYTC"/>
    <property type="match status" value="1"/>
</dbReference>
<feature type="domain" description="Cytochrome c" evidence="9">
    <location>
        <begin position="64"/>
        <end position="144"/>
    </location>
</feature>
<dbReference type="Pfam" id="PF13442">
    <property type="entry name" value="Cytochrome_CBB3"/>
    <property type="match status" value="1"/>
</dbReference>
<keyword evidence="4" id="KW-0249">Electron transport</keyword>
<feature type="signal peptide" evidence="8">
    <location>
        <begin position="1"/>
        <end position="22"/>
    </location>
</feature>
<dbReference type="Proteomes" id="UP000229897">
    <property type="component" value="Chromosome"/>
</dbReference>
<keyword evidence="5 6" id="KW-0408">Iron</keyword>
<dbReference type="Gene3D" id="1.10.760.10">
    <property type="entry name" value="Cytochrome c-like domain"/>
    <property type="match status" value="1"/>
</dbReference>
<dbReference type="PROSITE" id="PS51257">
    <property type="entry name" value="PROKAR_LIPOPROTEIN"/>
    <property type="match status" value="1"/>
</dbReference>
<evidence type="ECO:0000256" key="5">
    <source>
        <dbReference type="ARBA" id="ARBA00023004"/>
    </source>
</evidence>
<dbReference type="InterPro" id="IPR036909">
    <property type="entry name" value="Cyt_c-like_dom_sf"/>
</dbReference>
<evidence type="ECO:0000256" key="8">
    <source>
        <dbReference type="SAM" id="SignalP"/>
    </source>
</evidence>
<reference evidence="10" key="1">
    <citation type="submission" date="2017-10" db="EMBL/GenBank/DDBJ databases">
        <title>Massilia psychrophilum sp. nov., a novel purple-pigmented bacterium isolated from Tianshan glacier, Xinjiang Municipality, China.</title>
        <authorList>
            <person name="Wang H."/>
        </authorList>
    </citation>
    <scope>NUCLEOTIDE SEQUENCE [LARGE SCALE GENOMIC DNA]</scope>
    <source>
        <strain evidence="10">B2</strain>
    </source>
</reference>
<feature type="compositionally biased region" description="Low complexity" evidence="7">
    <location>
        <begin position="24"/>
        <end position="37"/>
    </location>
</feature>
<evidence type="ECO:0000256" key="4">
    <source>
        <dbReference type="ARBA" id="ARBA00022982"/>
    </source>
</evidence>
<dbReference type="PRINTS" id="PR00607">
    <property type="entry name" value="CYTCHROMECIE"/>
</dbReference>
<organism evidence="10 11">
    <name type="scientific">Massilia violaceinigra</name>
    <dbReference type="NCBI Taxonomy" id="2045208"/>
    <lineage>
        <taxon>Bacteria</taxon>
        <taxon>Pseudomonadati</taxon>
        <taxon>Pseudomonadota</taxon>
        <taxon>Betaproteobacteria</taxon>
        <taxon>Burkholderiales</taxon>
        <taxon>Oxalobacteraceae</taxon>
        <taxon>Telluria group</taxon>
        <taxon>Massilia</taxon>
    </lineage>
</organism>
<keyword evidence="11" id="KW-1185">Reference proteome</keyword>
<evidence type="ECO:0000256" key="2">
    <source>
        <dbReference type="ARBA" id="ARBA00022617"/>
    </source>
</evidence>
<dbReference type="EMBL" id="CP024608">
    <property type="protein sequence ID" value="ATQ78991.1"/>
    <property type="molecule type" value="Genomic_DNA"/>
</dbReference>
<name>A0A2D2DVI2_9BURK</name>
<evidence type="ECO:0000256" key="7">
    <source>
        <dbReference type="SAM" id="MobiDB-lite"/>
    </source>
</evidence>
<dbReference type="InterPro" id="IPR009056">
    <property type="entry name" value="Cyt_c-like_dom"/>
</dbReference>
<dbReference type="KEGG" id="mass:CR152_19550"/>
<proteinExistence type="predicted"/>
<evidence type="ECO:0000259" key="9">
    <source>
        <dbReference type="PROSITE" id="PS51007"/>
    </source>
</evidence>
<sequence length="145" mass="14248">MKTTTLLSLLIVAALAACGDKAPPSDAAASGPSATAPVPEPAPAPAPVAPPAPTAAAAPAPSAAELAAGEKIYTAACVSCHGAAVMGAPKLGDKPSWTPRIAKGIDVLYANATNGLNLMPPRGGNAALKDEEIKSVVDFMVSKGR</sequence>
<evidence type="ECO:0000256" key="3">
    <source>
        <dbReference type="ARBA" id="ARBA00022723"/>
    </source>
</evidence>
<feature type="region of interest" description="Disordered" evidence="7">
    <location>
        <begin position="24"/>
        <end position="59"/>
    </location>
</feature>
<feature type="compositionally biased region" description="Pro residues" evidence="7">
    <location>
        <begin position="38"/>
        <end position="53"/>
    </location>
</feature>
<dbReference type="OrthoDB" id="9814708at2"/>
<evidence type="ECO:0000313" key="10">
    <source>
        <dbReference type="EMBL" id="ATQ78991.1"/>
    </source>
</evidence>
<gene>
    <name evidence="10" type="ORF">CR152_19550</name>
</gene>
<dbReference type="AlphaFoldDB" id="A0A2D2DVI2"/>
<feature type="chain" id="PRO_5013864313" evidence="8">
    <location>
        <begin position="23"/>
        <end position="145"/>
    </location>
</feature>
<keyword evidence="8" id="KW-0732">Signal</keyword>
<dbReference type="GO" id="GO:0009055">
    <property type="term" value="F:electron transfer activity"/>
    <property type="evidence" value="ECO:0007669"/>
    <property type="project" value="InterPro"/>
</dbReference>
<keyword evidence="1" id="KW-0813">Transport</keyword>
<evidence type="ECO:0000256" key="6">
    <source>
        <dbReference type="PROSITE-ProRule" id="PRU00433"/>
    </source>
</evidence>
<accession>A0A2D2DVI2</accession>
<dbReference type="RefSeq" id="WP_099882528.1">
    <property type="nucleotide sequence ID" value="NZ_CP024608.1"/>
</dbReference>
<keyword evidence="3 6" id="KW-0479">Metal-binding</keyword>